<proteinExistence type="predicted"/>
<comment type="caution">
    <text evidence="1">The sequence shown here is derived from an EMBL/GenBank/DDBJ whole genome shotgun (WGS) entry which is preliminary data.</text>
</comment>
<protein>
    <submittedName>
        <fullName evidence="1">Uncharacterized protein</fullName>
    </submittedName>
</protein>
<evidence type="ECO:0000313" key="2">
    <source>
        <dbReference type="Proteomes" id="UP000324326"/>
    </source>
</evidence>
<gene>
    <name evidence="1" type="ORF">DX927_11260</name>
</gene>
<name>A0A5M8RRY7_9BACI</name>
<accession>A0A5M8RRY7</accession>
<dbReference type="Proteomes" id="UP000324326">
    <property type="component" value="Unassembled WGS sequence"/>
</dbReference>
<dbReference type="RefSeq" id="WP_073461169.1">
    <property type="nucleotide sequence ID" value="NZ_QSND01000002.1"/>
</dbReference>
<sequence length="271" mass="31933">MIEYRQQYKSGDLIMSYSFPFEERDGAKPRPAIVLGDYGRSVSVIPVMGIYTHKNKTEKEVYRLSPDEVRVPRGIPFINGKTLSGVIKTDRIEQLSKEEVSGALAEFPLRTKIEILTTYEDVKEHGKLLNPQYDFVMKKFKENVIAEKLNFLTNKKGNHFEYLRDEKMRIDRLQRIDKFGTLDIYSVELTDDDRTFTYNIATNKKGKKLLHDWGKSKTALEWLKEDAKYHALMKNIDQEMRLDPTPHPDKYQKYHVFRRKEFQQLKGSLER</sequence>
<dbReference type="EMBL" id="QSND01000002">
    <property type="protein sequence ID" value="KAA6451345.1"/>
    <property type="molecule type" value="Genomic_DNA"/>
</dbReference>
<organism evidence="1 2">
    <name type="scientific">Bacillus swezeyi</name>
    <dbReference type="NCBI Taxonomy" id="1925020"/>
    <lineage>
        <taxon>Bacteria</taxon>
        <taxon>Bacillati</taxon>
        <taxon>Bacillota</taxon>
        <taxon>Bacilli</taxon>
        <taxon>Bacillales</taxon>
        <taxon>Bacillaceae</taxon>
        <taxon>Bacillus</taxon>
    </lineage>
</organism>
<dbReference type="AlphaFoldDB" id="A0A5M8RRY7"/>
<reference evidence="1 2" key="1">
    <citation type="submission" date="2018-08" db="EMBL/GenBank/DDBJ databases">
        <title>Bacillus phenotypic plasticity.</title>
        <authorList>
            <person name="Hurtado E."/>
        </authorList>
    </citation>
    <scope>NUCLEOTIDE SEQUENCE [LARGE SCALE GENOMIC DNA]</scope>
    <source>
        <strain evidence="1 2">427</strain>
    </source>
</reference>
<evidence type="ECO:0000313" key="1">
    <source>
        <dbReference type="EMBL" id="KAA6451345.1"/>
    </source>
</evidence>